<dbReference type="HOGENOM" id="CLU_2425223_0_0_10"/>
<accession>J1I7E8</accession>
<dbReference type="Proteomes" id="UP000005113">
    <property type="component" value="Unassembled WGS sequence"/>
</dbReference>
<evidence type="ECO:0000313" key="2">
    <source>
        <dbReference type="EMBL" id="EJF54725.1"/>
    </source>
</evidence>
<keyword evidence="1" id="KW-0472">Membrane</keyword>
<gene>
    <name evidence="2" type="ORF">SapgrDRAFT_3076</name>
</gene>
<keyword evidence="1" id="KW-0812">Transmembrane</keyword>
<sequence length="91" mass="10497">MKNTAFWLGLLLGMLLSLLGAGAFFYVYIYSEIESLKTETRTEFKSFRSFWESELKEEVLDIKSAAWTLAEEKWKAYKAEQLAKDSLAAEN</sequence>
<feature type="transmembrane region" description="Helical" evidence="1">
    <location>
        <begin position="6"/>
        <end position="29"/>
    </location>
</feature>
<reference evidence="3" key="1">
    <citation type="journal article" date="2012" name="Stand. Genomic Sci.">
        <title>Permanent draft genome sequence of the gliding predator Saprospira grandis strain Sa g1 (= HR1).</title>
        <authorList>
            <person name="Mavromatis K."/>
            <person name="Chertkov O."/>
            <person name="Lapidus A."/>
            <person name="Nolan M."/>
            <person name="Lucas S."/>
            <person name="Tice H."/>
            <person name="Del Rio T.G."/>
            <person name="Cheng J.F."/>
            <person name="Han C."/>
            <person name="Tapia R."/>
            <person name="Bruce D."/>
            <person name="Goodwin L.A."/>
            <person name="Pitluck S."/>
            <person name="Huntemann M."/>
            <person name="Liolios K."/>
            <person name="Pagani I."/>
            <person name="Ivanova N."/>
            <person name="Mikhailova N."/>
            <person name="Pati A."/>
            <person name="Chen A."/>
            <person name="Palaniappan K."/>
            <person name="Land M."/>
            <person name="Brambilla E.M."/>
            <person name="Rohde M."/>
            <person name="Spring S."/>
            <person name="Goker M."/>
            <person name="Detter J.C."/>
            <person name="Bristow J."/>
            <person name="Eisen J.A."/>
            <person name="Markowitz V."/>
            <person name="Hugenholtz P."/>
            <person name="Kyrpides N.C."/>
            <person name="Klenk H.P."/>
            <person name="Woyke T."/>
        </authorList>
    </citation>
    <scope>NUCLEOTIDE SEQUENCE [LARGE SCALE GENOMIC DNA]</scope>
    <source>
        <strain evidence="3">DSM 2844</strain>
    </source>
</reference>
<keyword evidence="1" id="KW-1133">Transmembrane helix</keyword>
<protein>
    <submittedName>
        <fullName evidence="2">Uncharacterized protein</fullName>
    </submittedName>
</protein>
<dbReference type="OrthoDB" id="9875112at2"/>
<name>J1I7E8_9BACT</name>
<evidence type="ECO:0000256" key="1">
    <source>
        <dbReference type="SAM" id="Phobius"/>
    </source>
</evidence>
<organism evidence="2 3">
    <name type="scientific">Saprospira grandis DSM 2844</name>
    <dbReference type="NCBI Taxonomy" id="694433"/>
    <lineage>
        <taxon>Bacteria</taxon>
        <taxon>Pseudomonadati</taxon>
        <taxon>Bacteroidota</taxon>
        <taxon>Saprospiria</taxon>
        <taxon>Saprospirales</taxon>
        <taxon>Saprospiraceae</taxon>
        <taxon>Saprospira</taxon>
    </lineage>
</organism>
<proteinExistence type="predicted"/>
<evidence type="ECO:0000313" key="3">
    <source>
        <dbReference type="Proteomes" id="UP000005113"/>
    </source>
</evidence>
<dbReference type="EMBL" id="JH719942">
    <property type="protein sequence ID" value="EJF54725.1"/>
    <property type="molecule type" value="Genomic_DNA"/>
</dbReference>
<dbReference type="AlphaFoldDB" id="J1I7E8"/>
<dbReference type="RefSeq" id="WP_002660551.1">
    <property type="nucleotide sequence ID" value="NZ_JH719942.1"/>
</dbReference>